<reference evidence="4 5" key="1">
    <citation type="submission" date="2017-10" db="EMBL/GenBank/DDBJ databases">
        <title>FDA dAtabase for Regulatory Grade micrObial Sequences (FDA-ARGOS): Supporting development and validation of Infectious Disease Dx tests.</title>
        <authorList>
            <person name="Campos J."/>
            <person name="Goldberg B."/>
            <person name="Tallon L.J."/>
            <person name="Sadzewicz L."/>
            <person name="Sengamalay N."/>
            <person name="Ott S."/>
            <person name="Godinez A."/>
            <person name="Nagaraj S."/>
            <person name="Vyas G."/>
            <person name="Aluvathingal J."/>
            <person name="Nadendla S."/>
            <person name="Geyer C."/>
            <person name="Nandy P."/>
            <person name="Hobson J."/>
            <person name="Sichtig H."/>
        </authorList>
    </citation>
    <scope>NUCLEOTIDE SEQUENCE [LARGE SCALE GENOMIC DNA]</scope>
    <source>
        <strain evidence="4 5">FDAARGOS_185</strain>
    </source>
</reference>
<accession>A0A4P8KAB8</accession>
<feature type="region of interest" description="Disordered" evidence="1">
    <location>
        <begin position="153"/>
        <end position="181"/>
    </location>
</feature>
<keyword evidence="2" id="KW-1133">Transmembrane helix</keyword>
<dbReference type="Pfam" id="PF17966">
    <property type="entry name" value="Muc_B2"/>
    <property type="match status" value="1"/>
</dbReference>
<gene>
    <name evidence="4" type="ORF">AUF17_17895</name>
</gene>
<name>A0A4P8KAB8_ENTAV</name>
<dbReference type="InterPro" id="IPR041495">
    <property type="entry name" value="Mub_B2"/>
</dbReference>
<protein>
    <recommendedName>
        <fullName evidence="3">Mub B2-like domain-containing protein</fullName>
    </recommendedName>
</protein>
<evidence type="ECO:0000259" key="3">
    <source>
        <dbReference type="Pfam" id="PF17966"/>
    </source>
</evidence>
<evidence type="ECO:0000313" key="5">
    <source>
        <dbReference type="Proteomes" id="UP000316316"/>
    </source>
</evidence>
<evidence type="ECO:0000313" key="4">
    <source>
        <dbReference type="EMBL" id="TRZ28585.1"/>
    </source>
</evidence>
<evidence type="ECO:0000256" key="1">
    <source>
        <dbReference type="SAM" id="MobiDB-lite"/>
    </source>
</evidence>
<organism evidence="4 5">
    <name type="scientific">Enterococcus avium</name>
    <name type="common">Streptococcus avium</name>
    <dbReference type="NCBI Taxonomy" id="33945"/>
    <lineage>
        <taxon>Bacteria</taxon>
        <taxon>Bacillati</taxon>
        <taxon>Bacillota</taxon>
        <taxon>Bacilli</taxon>
        <taxon>Lactobacillales</taxon>
        <taxon>Enterococcaceae</taxon>
        <taxon>Enterococcus</taxon>
    </lineage>
</organism>
<feature type="compositionally biased region" description="Low complexity" evidence="1">
    <location>
        <begin position="153"/>
        <end position="178"/>
    </location>
</feature>
<feature type="domain" description="Mub B2-like" evidence="3">
    <location>
        <begin position="48"/>
        <end position="145"/>
    </location>
</feature>
<keyword evidence="2" id="KW-0472">Membrane</keyword>
<dbReference type="AlphaFoldDB" id="A0A4P8KAB8"/>
<proteinExistence type="predicted"/>
<comment type="caution">
    <text evidence="4">The sequence shown here is derived from an EMBL/GenBank/DDBJ whole genome shotgun (WGS) entry which is preliminary data.</text>
</comment>
<dbReference type="EMBL" id="PDXQ01000002">
    <property type="protein sequence ID" value="TRZ28585.1"/>
    <property type="molecule type" value="Genomic_DNA"/>
</dbReference>
<keyword evidence="2" id="KW-0812">Transmembrane</keyword>
<evidence type="ECO:0000256" key="2">
    <source>
        <dbReference type="SAM" id="Phobius"/>
    </source>
</evidence>
<dbReference type="RefSeq" id="WP_016178968.1">
    <property type="nucleotide sequence ID" value="NZ_CAAKNX010000132.1"/>
</dbReference>
<dbReference type="Proteomes" id="UP000316316">
    <property type="component" value="Unassembled WGS sequence"/>
</dbReference>
<dbReference type="Gene3D" id="2.60.40.4300">
    <property type="match status" value="1"/>
</dbReference>
<feature type="transmembrane region" description="Helical" evidence="2">
    <location>
        <begin position="186"/>
        <end position="205"/>
    </location>
</feature>
<sequence length="213" mass="23627">MKKSTKQKGLLFVFSTFFVLTGSFVTQALVSLPVSAETIVTPTKTEERIETKEINRVIHYTYESAKKATSDKTETVTFTRIVTENLMTGEAVYGEWVAADQDTTFEKVKSPKFNGYTADKKVIDEVTNLEVDDEDVEETVTYKKIASVTSTAESRESSTLSSVESSDSTTTSSKTLPSNGEKSQHYVTWFGGIAISVMMILGVLVNRLKRKIN</sequence>